<dbReference type="InterPro" id="IPR013098">
    <property type="entry name" value="Ig_I-set"/>
</dbReference>
<keyword evidence="6" id="KW-1133">Transmembrane helix</keyword>
<evidence type="ECO:0000259" key="8">
    <source>
        <dbReference type="PROSITE" id="PS50835"/>
    </source>
</evidence>
<dbReference type="InterPro" id="IPR036116">
    <property type="entry name" value="FN3_sf"/>
</dbReference>
<evidence type="ECO:0000256" key="6">
    <source>
        <dbReference type="SAM" id="Phobius"/>
    </source>
</evidence>
<feature type="transmembrane region" description="Helical" evidence="6">
    <location>
        <begin position="697"/>
        <end position="723"/>
    </location>
</feature>
<evidence type="ECO:0000313" key="11">
    <source>
        <dbReference type="Proteomes" id="UP000639338"/>
    </source>
</evidence>
<feature type="domain" description="Ig-like" evidence="8">
    <location>
        <begin position="463"/>
        <end position="536"/>
    </location>
</feature>
<reference evidence="10 11" key="1">
    <citation type="submission" date="2020-08" db="EMBL/GenBank/DDBJ databases">
        <title>Aphidius gifuensis genome sequencing and assembly.</title>
        <authorList>
            <person name="Du Z."/>
        </authorList>
    </citation>
    <scope>NUCLEOTIDE SEQUENCE [LARGE SCALE GENOMIC DNA]</scope>
    <source>
        <strain evidence="10">YNYX2018</strain>
        <tissue evidence="10">Adults</tissue>
    </source>
</reference>
<feature type="domain" description="Ig-like" evidence="8">
    <location>
        <begin position="249"/>
        <end position="343"/>
    </location>
</feature>
<proteinExistence type="predicted"/>
<evidence type="ECO:0000259" key="9">
    <source>
        <dbReference type="PROSITE" id="PS50853"/>
    </source>
</evidence>
<dbReference type="Gene3D" id="2.60.40.10">
    <property type="entry name" value="Immunoglobulins"/>
    <property type="match status" value="6"/>
</dbReference>
<evidence type="ECO:0000256" key="2">
    <source>
        <dbReference type="ARBA" id="ARBA00022737"/>
    </source>
</evidence>
<dbReference type="SUPFAM" id="SSF49265">
    <property type="entry name" value="Fibronectin type III"/>
    <property type="match status" value="1"/>
</dbReference>
<comment type="subcellular location">
    <subcellularLocation>
        <location evidence="1">Membrane</location>
        <topology evidence="1">Single-pass membrane protein</topology>
    </subcellularLocation>
</comment>
<feature type="domain" description="Fibronectin type-III" evidence="9">
    <location>
        <begin position="577"/>
        <end position="681"/>
    </location>
</feature>
<evidence type="ECO:0000256" key="7">
    <source>
        <dbReference type="SAM" id="SignalP"/>
    </source>
</evidence>
<dbReference type="AlphaFoldDB" id="A0A834XSU5"/>
<dbReference type="CDD" id="cd00063">
    <property type="entry name" value="FN3"/>
    <property type="match status" value="1"/>
</dbReference>
<keyword evidence="4" id="KW-1015">Disulfide bond</keyword>
<evidence type="ECO:0000256" key="1">
    <source>
        <dbReference type="ARBA" id="ARBA00004167"/>
    </source>
</evidence>
<dbReference type="SMART" id="SM00409">
    <property type="entry name" value="IG"/>
    <property type="match status" value="3"/>
</dbReference>
<keyword evidence="11" id="KW-1185">Reference proteome</keyword>
<dbReference type="Proteomes" id="UP000639338">
    <property type="component" value="Unassembled WGS sequence"/>
</dbReference>
<dbReference type="InterPro" id="IPR013783">
    <property type="entry name" value="Ig-like_fold"/>
</dbReference>
<feature type="signal peptide" evidence="7">
    <location>
        <begin position="1"/>
        <end position="15"/>
    </location>
</feature>
<dbReference type="EMBL" id="JACMRX010000004">
    <property type="protein sequence ID" value="KAF7991947.1"/>
    <property type="molecule type" value="Genomic_DNA"/>
</dbReference>
<accession>A0A834XSU5</accession>
<sequence>MKTLLIMSIIAFVGAEVYVSDVDEPIPVLEVTAVAGYKAHLPCDINIQKNDELVVMILWYREDMSSHPIYTLDGRKNGLYNGARNSSDQKLFGNRATMKIDKIPAQFEIDPLINTDSGLYRCRVDYRNSPTRNQKINLTVIVPPNKPEIMIGQDVNYVKTNQRINEGSSIVLTCQVKGGTPQPRVSWYFGDKMIDDTYRNDHDDMTINKLEIARVTRDFEYTKLYCRASNTHLITPLVNEILLELNLKPLKINITSKEAHLSALQTYVIECVTSGSKPEPVITWWKGSHQVKYMAKKITESPDVTKSILSYVATIGDDGKFLTCRAENPIVPDSALEDTWQLSIHYVPLVTTKLGSSLRANDINERDDVYFECDVKANPKAYKLSWFKDEKELHQNSSAGIIIPGGDSLVLQNVNRASAGDYSCMAVNAEGSSTSKSVTLEVMYAPICKDGTLVQVVGALKHETISLVCGVVSKPPPTTFHWAFNNSGELMMPVPAERYGPIKQSKRITNQWHGSRLNYTPDYDTDYGTISCWASNPIGVQRVPCLFQIIVAGKPYPLQNCSAVQSTGPYAYHTVTTNQNDEKNIPTSDAEWLIVHCTEGFDGGLPLTSFVLEVYKEDKIYPNITININRTDKINPHHQHGPIFQVSNLEPGKNYKLLVYAVNAKGRSDPVVLESITLKGVAMYTTGRDSGDMSSDYSLLIACFAGGITALCILIIGITVTLYRRNYYTNQNNKSQINIVNCEEKDNDHNNQLPLSSTSTTTSASTTTATTTTTTRNNDNDYNNINNKNQQSSRQLLIKETREQLLIDGAEDNPDVIPCKLNSNYTKNNYNNVNDDNNIDNLDYPSPATVLHGKDNWIYQNNYVDKPEATSPARPSTLPVHRTHDIYTRSLRVQESCI</sequence>
<dbReference type="Pfam" id="PF13927">
    <property type="entry name" value="Ig_3"/>
    <property type="match status" value="1"/>
</dbReference>
<gene>
    <name evidence="10" type="ORF">HCN44_010748</name>
</gene>
<evidence type="ECO:0000313" key="10">
    <source>
        <dbReference type="EMBL" id="KAF7991947.1"/>
    </source>
</evidence>
<dbReference type="CDD" id="cd00096">
    <property type="entry name" value="Ig"/>
    <property type="match status" value="1"/>
</dbReference>
<dbReference type="SMART" id="SM00408">
    <property type="entry name" value="IGc2"/>
    <property type="match status" value="2"/>
</dbReference>
<feature type="domain" description="Ig-like" evidence="8">
    <location>
        <begin position="25"/>
        <end position="139"/>
    </location>
</feature>
<dbReference type="PROSITE" id="PS50835">
    <property type="entry name" value="IG_LIKE"/>
    <property type="match status" value="5"/>
</dbReference>
<feature type="domain" description="Ig-like" evidence="8">
    <location>
        <begin position="147"/>
        <end position="230"/>
    </location>
</feature>
<protein>
    <submittedName>
        <fullName evidence="10">Uncharacterized protein</fullName>
    </submittedName>
</protein>
<name>A0A834XSU5_APHGI</name>
<dbReference type="InterPro" id="IPR003599">
    <property type="entry name" value="Ig_sub"/>
</dbReference>
<keyword evidence="2" id="KW-0677">Repeat</keyword>
<dbReference type="InterPro" id="IPR003961">
    <property type="entry name" value="FN3_dom"/>
</dbReference>
<dbReference type="InterPro" id="IPR007110">
    <property type="entry name" value="Ig-like_dom"/>
</dbReference>
<dbReference type="PANTHER" id="PTHR23278">
    <property type="entry name" value="SIDESTEP PROTEIN"/>
    <property type="match status" value="1"/>
</dbReference>
<dbReference type="InterPro" id="IPR036179">
    <property type="entry name" value="Ig-like_dom_sf"/>
</dbReference>
<feature type="region of interest" description="Disordered" evidence="5">
    <location>
        <begin position="748"/>
        <end position="792"/>
    </location>
</feature>
<keyword evidence="6" id="KW-0812">Transmembrane</keyword>
<evidence type="ECO:0000256" key="3">
    <source>
        <dbReference type="ARBA" id="ARBA00023136"/>
    </source>
</evidence>
<dbReference type="GO" id="GO:0016020">
    <property type="term" value="C:membrane"/>
    <property type="evidence" value="ECO:0007669"/>
    <property type="project" value="UniProtKB-SubCell"/>
</dbReference>
<organism evidence="10 11">
    <name type="scientific">Aphidius gifuensis</name>
    <name type="common">Parasitoid wasp</name>
    <dbReference type="NCBI Taxonomy" id="684658"/>
    <lineage>
        <taxon>Eukaryota</taxon>
        <taxon>Metazoa</taxon>
        <taxon>Ecdysozoa</taxon>
        <taxon>Arthropoda</taxon>
        <taxon>Hexapoda</taxon>
        <taxon>Insecta</taxon>
        <taxon>Pterygota</taxon>
        <taxon>Neoptera</taxon>
        <taxon>Endopterygota</taxon>
        <taxon>Hymenoptera</taxon>
        <taxon>Apocrita</taxon>
        <taxon>Ichneumonoidea</taxon>
        <taxon>Braconidae</taxon>
        <taxon>Aphidiinae</taxon>
        <taxon>Aphidius</taxon>
    </lineage>
</organism>
<dbReference type="InterPro" id="IPR003598">
    <property type="entry name" value="Ig_sub2"/>
</dbReference>
<dbReference type="GO" id="GO:0030154">
    <property type="term" value="P:cell differentiation"/>
    <property type="evidence" value="ECO:0007669"/>
    <property type="project" value="UniProtKB-ARBA"/>
</dbReference>
<comment type="caution">
    <text evidence="10">The sequence shown here is derived from an EMBL/GenBank/DDBJ whole genome shotgun (WGS) entry which is preliminary data.</text>
</comment>
<evidence type="ECO:0000256" key="5">
    <source>
        <dbReference type="SAM" id="MobiDB-lite"/>
    </source>
</evidence>
<dbReference type="Pfam" id="PF08205">
    <property type="entry name" value="C2-set_2"/>
    <property type="match status" value="1"/>
</dbReference>
<dbReference type="PROSITE" id="PS50853">
    <property type="entry name" value="FN3"/>
    <property type="match status" value="1"/>
</dbReference>
<keyword evidence="7" id="KW-0732">Signal</keyword>
<dbReference type="OrthoDB" id="5843397at2759"/>
<dbReference type="SUPFAM" id="SSF48726">
    <property type="entry name" value="Immunoglobulin"/>
    <property type="match status" value="4"/>
</dbReference>
<evidence type="ECO:0000256" key="4">
    <source>
        <dbReference type="ARBA" id="ARBA00023157"/>
    </source>
</evidence>
<dbReference type="Pfam" id="PF07679">
    <property type="entry name" value="I-set"/>
    <property type="match status" value="1"/>
</dbReference>
<feature type="compositionally biased region" description="Low complexity" evidence="5">
    <location>
        <begin position="756"/>
        <end position="789"/>
    </location>
</feature>
<keyword evidence="3 6" id="KW-0472">Membrane</keyword>
<dbReference type="InterPro" id="IPR013162">
    <property type="entry name" value="CD80_C2-set"/>
</dbReference>
<feature type="chain" id="PRO_5032658092" evidence="7">
    <location>
        <begin position="16"/>
        <end position="898"/>
    </location>
</feature>
<feature type="domain" description="Ig-like" evidence="8">
    <location>
        <begin position="348"/>
        <end position="439"/>
    </location>
</feature>
<dbReference type="PANTHER" id="PTHR23278:SF28">
    <property type="entry name" value="SIDESTEP IV, ISOFORM C"/>
    <property type="match status" value="1"/>
</dbReference>
<dbReference type="GO" id="GO:0009653">
    <property type="term" value="P:anatomical structure morphogenesis"/>
    <property type="evidence" value="ECO:0007669"/>
    <property type="project" value="UniProtKB-ARBA"/>
</dbReference>